<dbReference type="AlphaFoldDB" id="A0A3B7R570"/>
<accession>A0A3B7R570</accession>
<dbReference type="EMBL" id="CP032317">
    <property type="protein sequence ID" value="AYA38573.1"/>
    <property type="molecule type" value="Genomic_DNA"/>
</dbReference>
<evidence type="ECO:0000313" key="1">
    <source>
        <dbReference type="EMBL" id="AYA38573.1"/>
    </source>
</evidence>
<dbReference type="Proteomes" id="UP000262802">
    <property type="component" value="Chromosome"/>
</dbReference>
<reference evidence="1 2" key="1">
    <citation type="submission" date="2018-09" db="EMBL/GenBank/DDBJ databases">
        <title>Hymenobacter medium sp. nov., isolated from R2A medium.</title>
        <authorList>
            <person name="Yingchao G."/>
        </authorList>
    </citation>
    <scope>NUCLEOTIDE SEQUENCE [LARGE SCALE GENOMIC DNA]</scope>
    <source>
        <strain evidence="2">sh-6</strain>
    </source>
</reference>
<name>A0A3B7R570_9BACT</name>
<keyword evidence="2" id="KW-1185">Reference proteome</keyword>
<dbReference type="KEGG" id="hyh:D3Y59_16875"/>
<protein>
    <submittedName>
        <fullName evidence="1">Uncharacterized protein</fullName>
    </submittedName>
</protein>
<gene>
    <name evidence="1" type="ORF">D3Y59_16875</name>
</gene>
<sequence>MTRKYLFSLPLLALIITAAALQPIVSYYQAKPQAQLVIAQQTNGYLLLPNGTALARSSKFSAQPFAALHNNVYGLAARANDGISAPVARPNVISRSWGSIKLMFL</sequence>
<evidence type="ECO:0000313" key="2">
    <source>
        <dbReference type="Proteomes" id="UP000262802"/>
    </source>
</evidence>
<proteinExistence type="predicted"/>
<dbReference type="OrthoDB" id="9841414at2"/>
<organism evidence="1 2">
    <name type="scientific">Hymenobacter oligotrophus</name>
    <dbReference type="NCBI Taxonomy" id="2319843"/>
    <lineage>
        <taxon>Bacteria</taxon>
        <taxon>Pseudomonadati</taxon>
        <taxon>Bacteroidota</taxon>
        <taxon>Cytophagia</taxon>
        <taxon>Cytophagales</taxon>
        <taxon>Hymenobacteraceae</taxon>
        <taxon>Hymenobacter</taxon>
    </lineage>
</organism>
<dbReference type="RefSeq" id="WP_119446105.1">
    <property type="nucleotide sequence ID" value="NZ_CP032317.1"/>
</dbReference>